<organism evidence="3 4">
    <name type="scientific">Helicostylum pulchrum</name>
    <dbReference type="NCBI Taxonomy" id="562976"/>
    <lineage>
        <taxon>Eukaryota</taxon>
        <taxon>Fungi</taxon>
        <taxon>Fungi incertae sedis</taxon>
        <taxon>Mucoromycota</taxon>
        <taxon>Mucoromycotina</taxon>
        <taxon>Mucoromycetes</taxon>
        <taxon>Mucorales</taxon>
        <taxon>Mucorineae</taxon>
        <taxon>Mucoraceae</taxon>
        <taxon>Helicostylum</taxon>
    </lineage>
</organism>
<dbReference type="EMBL" id="BAABUJ010000005">
    <property type="protein sequence ID" value="GAA5795533.1"/>
    <property type="molecule type" value="Genomic_DNA"/>
</dbReference>
<keyword evidence="4" id="KW-1185">Reference proteome</keyword>
<dbReference type="PANTHER" id="PTHR13394">
    <property type="entry name" value="ORIGIN RECOGNITION COMPLEX SUBUNIT 6"/>
    <property type="match status" value="1"/>
</dbReference>
<name>A0ABP9XN19_9FUNG</name>
<evidence type="ECO:0000256" key="1">
    <source>
        <dbReference type="SAM" id="MobiDB-lite"/>
    </source>
</evidence>
<dbReference type="InterPro" id="IPR054113">
    <property type="entry name" value="ORC6_cyclin-like_2nd"/>
</dbReference>
<protein>
    <recommendedName>
        <fullName evidence="2">ORC6 second cyclin-like domain-containing protein</fullName>
    </recommendedName>
</protein>
<feature type="region of interest" description="Disordered" evidence="1">
    <location>
        <begin position="198"/>
        <end position="240"/>
    </location>
</feature>
<evidence type="ECO:0000313" key="3">
    <source>
        <dbReference type="EMBL" id="GAA5795533.1"/>
    </source>
</evidence>
<dbReference type="InterPro" id="IPR020529">
    <property type="entry name" value="ORC6_met/pln"/>
</dbReference>
<feature type="domain" description="ORC6 second cyclin-like" evidence="2">
    <location>
        <begin position="96"/>
        <end position="183"/>
    </location>
</feature>
<proteinExistence type="predicted"/>
<sequence>MANPITHCLERLNLADNVKVKQRAEQFQGQLSSTPSKIFDKGPNLKSVVCIQLAYESLKNYDWDIKLGAQLAGCSLSAYESALSIVRQQLNLQSKVTLDMLAVALGSTTMLTHVNGLWQDFTTTYLNNLTGAKKINGQKELEDSCWKGAVMYICAKAFGKNLDKDKLHSLCGCTTAELTKSIKVIRATCSKKIASLKNESTSAGRSSRRRRGSIPIQEEEEKEEKKTSNKEKEEVNQKEGEIKKVKKVKTTPKTIKPISGIVSMINHQDYLRTKRYADYQKWRSNLVHDLTTTI</sequence>
<dbReference type="Proteomes" id="UP001476247">
    <property type="component" value="Unassembled WGS sequence"/>
</dbReference>
<gene>
    <name evidence="3" type="ORF">HPULCUR_000891</name>
</gene>
<accession>A0ABP9XN19</accession>
<dbReference type="Gene3D" id="1.10.472.10">
    <property type="entry name" value="Cyclin-like"/>
    <property type="match status" value="1"/>
</dbReference>
<evidence type="ECO:0000313" key="4">
    <source>
        <dbReference type="Proteomes" id="UP001476247"/>
    </source>
</evidence>
<dbReference type="PANTHER" id="PTHR13394:SF0">
    <property type="entry name" value="ORIGIN RECOGNITION COMPLEX SUBUNIT 6"/>
    <property type="match status" value="1"/>
</dbReference>
<comment type="caution">
    <text evidence="3">The sequence shown here is derived from an EMBL/GenBank/DDBJ whole genome shotgun (WGS) entry which is preliminary data.</text>
</comment>
<evidence type="ECO:0000259" key="2">
    <source>
        <dbReference type="Pfam" id="PF21913"/>
    </source>
</evidence>
<dbReference type="Pfam" id="PF21913">
    <property type="entry name" value="ORC6_2nd"/>
    <property type="match status" value="1"/>
</dbReference>
<feature type="compositionally biased region" description="Basic and acidic residues" evidence="1">
    <location>
        <begin position="223"/>
        <end position="240"/>
    </location>
</feature>
<reference evidence="3 4" key="1">
    <citation type="submission" date="2024-04" db="EMBL/GenBank/DDBJ databases">
        <title>genome sequences of Mucor flavus KT1a and Helicostylum pulchrum KT1b strains isolation_sourced from the surface of a dry-aged beef.</title>
        <authorList>
            <person name="Toyotome T."/>
            <person name="Hosono M."/>
            <person name="Torimaru M."/>
            <person name="Fukuda K."/>
            <person name="Mikami N."/>
        </authorList>
    </citation>
    <scope>NUCLEOTIDE SEQUENCE [LARGE SCALE GENOMIC DNA]</scope>
    <source>
        <strain evidence="3 4">KT1b</strain>
    </source>
</reference>